<feature type="non-terminal residue" evidence="6">
    <location>
        <position position="1"/>
    </location>
</feature>
<accession>A0AAD4PN95</accession>
<comment type="subcellular location">
    <subcellularLocation>
        <location evidence="1">Membrane</location>
        <topology evidence="1">Multi-pass membrane protein</topology>
    </subcellularLocation>
</comment>
<dbReference type="Pfam" id="PF01027">
    <property type="entry name" value="Bax1-I"/>
    <property type="match status" value="1"/>
</dbReference>
<evidence type="ECO:0000256" key="1">
    <source>
        <dbReference type="ARBA" id="ARBA00004141"/>
    </source>
</evidence>
<feature type="transmembrane region" description="Helical" evidence="5">
    <location>
        <begin position="21"/>
        <end position="39"/>
    </location>
</feature>
<evidence type="ECO:0000256" key="5">
    <source>
        <dbReference type="RuleBase" id="RU004379"/>
    </source>
</evidence>
<dbReference type="PANTHER" id="PTHR23291:SF47">
    <property type="entry name" value="TRANSMEMBRANE BAX INHIBITOR MOTIF CONTAINING 7"/>
    <property type="match status" value="1"/>
</dbReference>
<feature type="transmembrane region" description="Helical" evidence="5">
    <location>
        <begin position="81"/>
        <end position="105"/>
    </location>
</feature>
<name>A0AAD4PN95_9MUSC</name>
<keyword evidence="3 5" id="KW-1133">Transmembrane helix</keyword>
<keyword evidence="2 5" id="KW-0812">Transmembrane</keyword>
<evidence type="ECO:0000313" key="6">
    <source>
        <dbReference type="EMBL" id="KAH8377252.1"/>
    </source>
</evidence>
<sequence length="246" mass="27769">ICKFEKKCQELHLLQCHPLRLWQLQLAMTAAIACIFIFSEPAQEWLSEHFYILWIALGVFMIIVLILSCCQSVARKVPINYILLIVCTAAMSMIVSVSCVMFPPIKVSITLAGFYFLFTSQFSVRFPQVLMAVGITAGVVFVLALFAMFAPCDFTGCGPYLCVLLFVLLALGIVNIFIQDRTVAWIMACLGIAIYSLYIVYDMQMMIGGHRNQYDEEDYIIAALSLYIDIVQLFMHILILLGLIDE</sequence>
<gene>
    <name evidence="6" type="ORF">KR093_004490</name>
</gene>
<evidence type="ECO:0000313" key="7">
    <source>
        <dbReference type="Proteomes" id="UP001200034"/>
    </source>
</evidence>
<dbReference type="EMBL" id="JAJJHW010001127">
    <property type="protein sequence ID" value="KAH8377252.1"/>
    <property type="molecule type" value="Genomic_DNA"/>
</dbReference>
<evidence type="ECO:0000256" key="2">
    <source>
        <dbReference type="ARBA" id="ARBA00022692"/>
    </source>
</evidence>
<feature type="transmembrane region" description="Helical" evidence="5">
    <location>
        <begin position="221"/>
        <end position="244"/>
    </location>
</feature>
<proteinExistence type="inferred from homology"/>
<dbReference type="Proteomes" id="UP001200034">
    <property type="component" value="Unassembled WGS sequence"/>
</dbReference>
<feature type="transmembrane region" description="Helical" evidence="5">
    <location>
        <begin position="160"/>
        <end position="178"/>
    </location>
</feature>
<organism evidence="6 7">
    <name type="scientific">Drosophila rubida</name>
    <dbReference type="NCBI Taxonomy" id="30044"/>
    <lineage>
        <taxon>Eukaryota</taxon>
        <taxon>Metazoa</taxon>
        <taxon>Ecdysozoa</taxon>
        <taxon>Arthropoda</taxon>
        <taxon>Hexapoda</taxon>
        <taxon>Insecta</taxon>
        <taxon>Pterygota</taxon>
        <taxon>Neoptera</taxon>
        <taxon>Endopterygota</taxon>
        <taxon>Diptera</taxon>
        <taxon>Brachycera</taxon>
        <taxon>Muscomorpha</taxon>
        <taxon>Ephydroidea</taxon>
        <taxon>Drosophilidae</taxon>
        <taxon>Drosophila</taxon>
    </lineage>
</organism>
<dbReference type="AlphaFoldDB" id="A0AAD4PN95"/>
<feature type="transmembrane region" description="Helical" evidence="5">
    <location>
        <begin position="51"/>
        <end position="69"/>
    </location>
</feature>
<keyword evidence="7" id="KW-1185">Reference proteome</keyword>
<feature type="transmembrane region" description="Helical" evidence="5">
    <location>
        <begin position="125"/>
        <end position="148"/>
    </location>
</feature>
<protein>
    <submittedName>
        <fullName evidence="6">Uncharacterized protein</fullName>
    </submittedName>
</protein>
<dbReference type="InterPro" id="IPR006214">
    <property type="entry name" value="Bax_inhibitor_1-related"/>
</dbReference>
<comment type="caution">
    <text evidence="6">The sequence shown here is derived from an EMBL/GenBank/DDBJ whole genome shotgun (WGS) entry which is preliminary data.</text>
</comment>
<reference evidence="6" key="1">
    <citation type="journal article" date="2021" name="Mol. Ecol. Resour.">
        <title>Phylogenomic analyses of the genus Drosophila reveals genomic signals of climate adaptation.</title>
        <authorList>
            <person name="Li F."/>
            <person name="Rane R.V."/>
            <person name="Luria V."/>
            <person name="Xiong Z."/>
            <person name="Chen J."/>
            <person name="Li Z."/>
            <person name="Catullo R.A."/>
            <person name="Griffin P.C."/>
            <person name="Schiffer M."/>
            <person name="Pearce S."/>
            <person name="Lee S.F."/>
            <person name="McElroy K."/>
            <person name="Stocker A."/>
            <person name="Shirriffs J."/>
            <person name="Cockerell F."/>
            <person name="Coppin C."/>
            <person name="Sgro C.M."/>
            <person name="Karger A."/>
            <person name="Cain J.W."/>
            <person name="Weber J.A."/>
            <person name="Santpere G."/>
            <person name="Kirschner M.W."/>
            <person name="Hoffmann A.A."/>
            <person name="Oakeshott J.G."/>
            <person name="Zhang G."/>
        </authorList>
    </citation>
    <scope>NUCLEOTIDE SEQUENCE</scope>
    <source>
        <strain evidence="6">BGI-SZ-2011g</strain>
    </source>
</reference>
<evidence type="ECO:0000256" key="3">
    <source>
        <dbReference type="ARBA" id="ARBA00022989"/>
    </source>
</evidence>
<dbReference type="GO" id="GO:0016020">
    <property type="term" value="C:membrane"/>
    <property type="evidence" value="ECO:0007669"/>
    <property type="project" value="UniProtKB-SubCell"/>
</dbReference>
<feature type="transmembrane region" description="Helical" evidence="5">
    <location>
        <begin position="184"/>
        <end position="201"/>
    </location>
</feature>
<comment type="similarity">
    <text evidence="5">Belongs to the BI1 family.</text>
</comment>
<keyword evidence="4 5" id="KW-0472">Membrane</keyword>
<evidence type="ECO:0000256" key="4">
    <source>
        <dbReference type="ARBA" id="ARBA00023136"/>
    </source>
</evidence>
<dbReference type="PANTHER" id="PTHR23291">
    <property type="entry name" value="BAX INHIBITOR-RELATED"/>
    <property type="match status" value="1"/>
</dbReference>